<keyword evidence="1" id="KW-0175">Coiled coil</keyword>
<evidence type="ECO:0000256" key="2">
    <source>
        <dbReference type="SAM" id="MobiDB-lite"/>
    </source>
</evidence>
<feature type="compositionally biased region" description="Polar residues" evidence="2">
    <location>
        <begin position="378"/>
        <end position="394"/>
    </location>
</feature>
<keyword evidence="5" id="KW-1185">Reference proteome</keyword>
<dbReference type="PROSITE" id="PS51741">
    <property type="entry name" value="F_BAR"/>
    <property type="match status" value="1"/>
</dbReference>
<protein>
    <recommendedName>
        <fullName evidence="3">F-BAR domain-containing protein</fullName>
    </recommendedName>
</protein>
<organism evidence="4 5">
    <name type="scientific">Porites lobata</name>
    <dbReference type="NCBI Taxonomy" id="104759"/>
    <lineage>
        <taxon>Eukaryota</taxon>
        <taxon>Metazoa</taxon>
        <taxon>Cnidaria</taxon>
        <taxon>Anthozoa</taxon>
        <taxon>Hexacorallia</taxon>
        <taxon>Scleractinia</taxon>
        <taxon>Fungiina</taxon>
        <taxon>Poritidae</taxon>
        <taxon>Porites</taxon>
    </lineage>
</organism>
<dbReference type="Pfam" id="PF00611">
    <property type="entry name" value="FCH"/>
    <property type="match status" value="1"/>
</dbReference>
<dbReference type="CDD" id="cd07655">
    <property type="entry name" value="F-BAR_PACSIN"/>
    <property type="match status" value="1"/>
</dbReference>
<dbReference type="InterPro" id="IPR001060">
    <property type="entry name" value="FCH_dom"/>
</dbReference>
<evidence type="ECO:0000313" key="4">
    <source>
        <dbReference type="EMBL" id="CAH3182429.1"/>
    </source>
</evidence>
<name>A0ABN8RWE2_9CNID</name>
<reference evidence="4 5" key="1">
    <citation type="submission" date="2022-05" db="EMBL/GenBank/DDBJ databases">
        <authorList>
            <consortium name="Genoscope - CEA"/>
            <person name="William W."/>
        </authorList>
    </citation>
    <scope>NUCLEOTIDE SEQUENCE [LARGE SCALE GENOMIC DNA]</scope>
</reference>
<gene>
    <name evidence="4" type="ORF">PLOB_00026969</name>
</gene>
<feature type="domain" description="F-BAR" evidence="3">
    <location>
        <begin position="57"/>
        <end position="329"/>
    </location>
</feature>
<evidence type="ECO:0000259" key="3">
    <source>
        <dbReference type="PROSITE" id="PS51741"/>
    </source>
</evidence>
<dbReference type="Proteomes" id="UP001159405">
    <property type="component" value="Unassembled WGS sequence"/>
</dbReference>
<evidence type="ECO:0000313" key="5">
    <source>
        <dbReference type="Proteomes" id="UP001159405"/>
    </source>
</evidence>
<accession>A0ABN8RWE2</accession>
<proteinExistence type="predicted"/>
<dbReference type="EMBL" id="CALNXK010000323">
    <property type="protein sequence ID" value="CAH3182429.1"/>
    <property type="molecule type" value="Genomic_DNA"/>
</dbReference>
<feature type="region of interest" description="Disordered" evidence="2">
    <location>
        <begin position="356"/>
        <end position="394"/>
    </location>
</feature>
<dbReference type="PANTHER" id="PTHR23065:SF11">
    <property type="entry name" value="SYNDAPIN, ISOFORM C"/>
    <property type="match status" value="1"/>
</dbReference>
<dbReference type="InterPro" id="IPR027267">
    <property type="entry name" value="AH/BAR_dom_sf"/>
</dbReference>
<evidence type="ECO:0000256" key="1">
    <source>
        <dbReference type="PROSITE-ProRule" id="PRU01077"/>
    </source>
</evidence>
<comment type="caution">
    <text evidence="4">The sequence shown here is derived from an EMBL/GenBank/DDBJ whole genome shotgun (WGS) entry which is preliminary data.</text>
</comment>
<sequence length="394" mass="45188">MEGEDEVANLPGTINSAEESNSVIYPKIQDIEDRNDNRRANANENTVNGTLPDPAAVSPSWFNFWDVNSYKRTVKRIDDGARLCDDLLKLLAERAEIEGLYATKLEGWSRKWNDLVNKGPEYGTVKSSWLNITSEADKLAEIHNELQIRLVNQVHGNVQKWKSANYHKSLLSWKETKTAEEGFSKAQKPWAKRQDEVLKCKRAYHQACKVRDQTERLYKEACVEGSTVNEEQVKKLKDKSEKAANDVQVTKGKYEESLRDIGNYNPKYVEDMRYVFNKCQQSEEERKNFFKQTLLNYCQQMSLAPHFNRISSIYSELNAAFEAVDVPADISWWSVNCGIDMPTKWPEFEEYTGQEEQQQTVILQQQQTAVNQKDDPQADSSSPGTKKSSVCTTL</sequence>
<dbReference type="Gene3D" id="1.20.1270.60">
    <property type="entry name" value="Arfaptin homology (AH) domain/BAR domain"/>
    <property type="match status" value="1"/>
</dbReference>
<dbReference type="PANTHER" id="PTHR23065">
    <property type="entry name" value="PROLINE-SERINE-THREONINE PHOSPHATASE INTERACTING PROTEIN 1"/>
    <property type="match status" value="1"/>
</dbReference>
<dbReference type="SUPFAM" id="SSF103657">
    <property type="entry name" value="BAR/IMD domain-like"/>
    <property type="match status" value="1"/>
</dbReference>
<feature type="compositionally biased region" description="Low complexity" evidence="2">
    <location>
        <begin position="356"/>
        <end position="368"/>
    </location>
</feature>
<dbReference type="InterPro" id="IPR031160">
    <property type="entry name" value="F_BAR_dom"/>
</dbReference>
<dbReference type="SMART" id="SM00055">
    <property type="entry name" value="FCH"/>
    <property type="match status" value="1"/>
</dbReference>